<comment type="caution">
    <text evidence="1">The sequence shown here is derived from an EMBL/GenBank/DDBJ whole genome shotgun (WGS) entry which is preliminary data.</text>
</comment>
<evidence type="ECO:0000313" key="2">
    <source>
        <dbReference type="Proteomes" id="UP000886687"/>
    </source>
</evidence>
<reference evidence="1" key="1">
    <citation type="journal article" date="2021" name="Proc. Natl. Acad. Sci. U.S.A.">
        <title>Global biogeography of chemosynthetic symbionts reveals both localized and globally distributed symbiont groups. .</title>
        <authorList>
            <person name="Osvatic J.T."/>
            <person name="Wilkins L.G.E."/>
            <person name="Leibrecht L."/>
            <person name="Leray M."/>
            <person name="Zauner S."/>
            <person name="Polzin J."/>
            <person name="Camacho Y."/>
            <person name="Gros O."/>
            <person name="van Gils J.A."/>
            <person name="Eisen J.A."/>
            <person name="Petersen J.M."/>
            <person name="Yuen B."/>
        </authorList>
    </citation>
    <scope>NUCLEOTIDE SEQUENCE</scope>
    <source>
        <strain evidence="1">MAGL173</strain>
    </source>
</reference>
<dbReference type="InterPro" id="IPR009241">
    <property type="entry name" value="HigB-like"/>
</dbReference>
<dbReference type="AlphaFoldDB" id="A0A9E4K1Y2"/>
<dbReference type="Proteomes" id="UP000886687">
    <property type="component" value="Unassembled WGS sequence"/>
</dbReference>
<accession>A0A9E4K1Y2</accession>
<name>A0A9E4K1Y2_9GAMM</name>
<protein>
    <submittedName>
        <fullName evidence="1">Type II toxin-antitoxin system RelE/ParE family toxin</fullName>
    </submittedName>
</protein>
<sequence>MKGIVFVGYSLEVIRKFPVEIKREAGHQLDRVQHGLDPMDWKPMTSIGQGVREIRIQQEGQWRVIYIAKFDEANYVLHAFRKKTQKTPKPDIEIAKRALKEIVQRFYK</sequence>
<gene>
    <name evidence="1" type="ORF">JAZ04_01440</name>
</gene>
<dbReference type="Pfam" id="PF05973">
    <property type="entry name" value="Gp49"/>
    <property type="match status" value="1"/>
</dbReference>
<organism evidence="1 2">
    <name type="scientific">Candidatus Thiodiazotropha lotti</name>
    <dbReference type="NCBI Taxonomy" id="2792787"/>
    <lineage>
        <taxon>Bacteria</taxon>
        <taxon>Pseudomonadati</taxon>
        <taxon>Pseudomonadota</taxon>
        <taxon>Gammaproteobacteria</taxon>
        <taxon>Chromatiales</taxon>
        <taxon>Sedimenticolaceae</taxon>
        <taxon>Candidatus Thiodiazotropha</taxon>
    </lineage>
</organism>
<proteinExistence type="predicted"/>
<dbReference type="EMBL" id="JAEPDI010000001">
    <property type="protein sequence ID" value="MCG7937509.1"/>
    <property type="molecule type" value="Genomic_DNA"/>
</dbReference>
<evidence type="ECO:0000313" key="1">
    <source>
        <dbReference type="EMBL" id="MCG7937509.1"/>
    </source>
</evidence>